<dbReference type="PROSITE" id="PS51257">
    <property type="entry name" value="PROKAR_LIPOPROTEIN"/>
    <property type="match status" value="1"/>
</dbReference>
<proteinExistence type="predicted"/>
<dbReference type="OrthoDB" id="9017479at2"/>
<keyword evidence="4" id="KW-1185">Reference proteome</keyword>
<feature type="chain" id="PRO_5012966778" description="Rap1a immunity protein domain-containing protein" evidence="1">
    <location>
        <begin position="21"/>
        <end position="123"/>
    </location>
</feature>
<keyword evidence="1" id="KW-0732">Signal</keyword>
<accession>A0A261TUW0</accession>
<reference evidence="3 4" key="1">
    <citation type="submission" date="2017-05" db="EMBL/GenBank/DDBJ databases">
        <title>Complete and WGS of Bordetella genogroups.</title>
        <authorList>
            <person name="Spilker T."/>
            <person name="LiPuma J."/>
        </authorList>
    </citation>
    <scope>NUCLEOTIDE SEQUENCE [LARGE SCALE GENOMIC DNA]</scope>
    <source>
        <strain evidence="3 4">AU9919</strain>
    </source>
</reference>
<sequence length="123" mass="13393">MRKQMLAVFLGLSATSACHADMTRTWAMSGSDLALALEGKMPTQFHEGEAQRQFSSAYGQAYILGVADDTRGKRWCSSTGILPHEMADRVHTYLSGLSTEQLRGNAASLVGEALQKELPCSQR</sequence>
<dbReference type="AlphaFoldDB" id="A0A261TUW0"/>
<comment type="caution">
    <text evidence="3">The sequence shown here is derived from an EMBL/GenBank/DDBJ whole genome shotgun (WGS) entry which is preliminary data.</text>
</comment>
<dbReference type="RefSeq" id="WP_094822818.1">
    <property type="nucleotide sequence ID" value="NZ_NEVQ01000020.1"/>
</dbReference>
<dbReference type="EMBL" id="NEVQ01000020">
    <property type="protein sequence ID" value="OZI52942.1"/>
    <property type="molecule type" value="Genomic_DNA"/>
</dbReference>
<evidence type="ECO:0000313" key="3">
    <source>
        <dbReference type="EMBL" id="OZI52942.1"/>
    </source>
</evidence>
<evidence type="ECO:0000313" key="4">
    <source>
        <dbReference type="Proteomes" id="UP000216885"/>
    </source>
</evidence>
<organism evidence="3 4">
    <name type="scientific">Bordetella genomosp. 4</name>
    <dbReference type="NCBI Taxonomy" id="463044"/>
    <lineage>
        <taxon>Bacteria</taxon>
        <taxon>Pseudomonadati</taxon>
        <taxon>Pseudomonadota</taxon>
        <taxon>Betaproteobacteria</taxon>
        <taxon>Burkholderiales</taxon>
        <taxon>Alcaligenaceae</taxon>
        <taxon>Bordetella</taxon>
    </lineage>
</organism>
<name>A0A261TUW0_9BORD</name>
<gene>
    <name evidence="3" type="ORF">CAL20_19980</name>
</gene>
<feature type="signal peptide" evidence="1">
    <location>
        <begin position="1"/>
        <end position="20"/>
    </location>
</feature>
<dbReference type="Pfam" id="PF18602">
    <property type="entry name" value="Rap1a"/>
    <property type="match status" value="1"/>
</dbReference>
<dbReference type="Gene3D" id="1.10.890.40">
    <property type="match status" value="1"/>
</dbReference>
<feature type="domain" description="Rap1a immunity protein" evidence="2">
    <location>
        <begin position="46"/>
        <end position="120"/>
    </location>
</feature>
<protein>
    <recommendedName>
        <fullName evidence="2">Rap1a immunity protein domain-containing protein</fullName>
    </recommendedName>
</protein>
<dbReference type="InterPro" id="IPR041238">
    <property type="entry name" value="Rap1a"/>
</dbReference>
<evidence type="ECO:0000259" key="2">
    <source>
        <dbReference type="Pfam" id="PF18602"/>
    </source>
</evidence>
<dbReference type="Proteomes" id="UP000216885">
    <property type="component" value="Unassembled WGS sequence"/>
</dbReference>
<evidence type="ECO:0000256" key="1">
    <source>
        <dbReference type="SAM" id="SignalP"/>
    </source>
</evidence>